<protein>
    <submittedName>
        <fullName evidence="3">Uncharacterized protein</fullName>
    </submittedName>
</protein>
<proteinExistence type="predicted"/>
<sequence>MPIELHRNYDKAWENHNSKMAAQEAERRRRPTPEEKANFWQPGDFYKHNRLLERVSALVNQAKNARNEAARAAADAYLDRVYGGSGGGSEESCPTRPSRPYAPPSPRTFASGARASPAWPAGTIATACLSGAGLAPYPGVGEDVVAAPQLLAIQLSHDLNTIRKYLKFAEAQEQAGVGPEFMTKLTKTMRLSDLAFGWDIFRDDFTAETVQKWLDDLQDPKKLEEADEEDRKFIQGIDKSTMDTIKELFDTDEKCQTMWDMYADVEWSNDYKHLKEEEKAIAALAEDKKKLEALSELFLEQCGQQHSNLVTMGERQKLANTAGRASLFMDLDKPLPAAKVA</sequence>
<evidence type="ECO:0000313" key="3">
    <source>
        <dbReference type="EMBL" id="CAI4213080.1"/>
    </source>
</evidence>
<feature type="region of interest" description="Disordered" evidence="2">
    <location>
        <begin position="1"/>
        <end position="39"/>
    </location>
</feature>
<accession>A0A9P1GZB0</accession>
<reference evidence="3" key="1">
    <citation type="submission" date="2022-11" db="EMBL/GenBank/DDBJ databases">
        <authorList>
            <person name="Scott C."/>
            <person name="Bruce N."/>
        </authorList>
    </citation>
    <scope>NUCLEOTIDE SEQUENCE</scope>
</reference>
<feature type="compositionally biased region" description="Basic and acidic residues" evidence="2">
    <location>
        <begin position="24"/>
        <end position="37"/>
    </location>
</feature>
<keyword evidence="1" id="KW-0175">Coiled coil</keyword>
<feature type="compositionally biased region" description="Basic and acidic residues" evidence="2">
    <location>
        <begin position="1"/>
        <end position="17"/>
    </location>
</feature>
<dbReference type="AlphaFoldDB" id="A0A9P1GZB0"/>
<gene>
    <name evidence="3" type="ORF">PPNO1_LOCUS2832</name>
</gene>
<feature type="compositionally biased region" description="Low complexity" evidence="2">
    <location>
        <begin position="90"/>
        <end position="99"/>
    </location>
</feature>
<comment type="caution">
    <text evidence="3">The sequence shown here is derived from an EMBL/GenBank/DDBJ whole genome shotgun (WGS) entry which is preliminary data.</text>
</comment>
<name>A0A9P1GZB0_9PEZI</name>
<evidence type="ECO:0000256" key="1">
    <source>
        <dbReference type="SAM" id="Coils"/>
    </source>
</evidence>
<keyword evidence="4" id="KW-1185">Reference proteome</keyword>
<feature type="region of interest" description="Disordered" evidence="2">
    <location>
        <begin position="84"/>
        <end position="115"/>
    </location>
</feature>
<evidence type="ECO:0000256" key="2">
    <source>
        <dbReference type="SAM" id="MobiDB-lite"/>
    </source>
</evidence>
<organism evidence="3 4">
    <name type="scientific">Parascedosporium putredinis</name>
    <dbReference type="NCBI Taxonomy" id="1442378"/>
    <lineage>
        <taxon>Eukaryota</taxon>
        <taxon>Fungi</taxon>
        <taxon>Dikarya</taxon>
        <taxon>Ascomycota</taxon>
        <taxon>Pezizomycotina</taxon>
        <taxon>Sordariomycetes</taxon>
        <taxon>Hypocreomycetidae</taxon>
        <taxon>Microascales</taxon>
        <taxon>Microascaceae</taxon>
        <taxon>Parascedosporium</taxon>
    </lineage>
</organism>
<dbReference type="EMBL" id="CALLCH030000007">
    <property type="protein sequence ID" value="CAI4213080.1"/>
    <property type="molecule type" value="Genomic_DNA"/>
</dbReference>
<evidence type="ECO:0000313" key="4">
    <source>
        <dbReference type="Proteomes" id="UP000838763"/>
    </source>
</evidence>
<dbReference type="Proteomes" id="UP000838763">
    <property type="component" value="Unassembled WGS sequence"/>
</dbReference>
<feature type="coiled-coil region" evidence="1">
    <location>
        <begin position="48"/>
        <end position="75"/>
    </location>
</feature>